<comment type="pathway">
    <text evidence="12">Amino-sugar metabolism; N-acetylmuramate degradation.</text>
</comment>
<evidence type="ECO:0000256" key="7">
    <source>
        <dbReference type="ARBA" id="ARBA00061234"/>
    </source>
</evidence>
<evidence type="ECO:0000256" key="1">
    <source>
        <dbReference type="ARBA" id="ARBA00011738"/>
    </source>
</evidence>
<feature type="domain" description="SIS" evidence="13">
    <location>
        <begin position="58"/>
        <end position="220"/>
    </location>
</feature>
<evidence type="ECO:0000256" key="6">
    <source>
        <dbReference type="ARBA" id="ARBA00060672"/>
    </source>
</evidence>
<evidence type="ECO:0000256" key="3">
    <source>
        <dbReference type="ARBA" id="ARBA00023277"/>
    </source>
</evidence>
<reference evidence="14 15" key="1">
    <citation type="submission" date="2018-08" db="EMBL/GenBank/DDBJ databases">
        <title>A genome reference for cultivated species of the human gut microbiota.</title>
        <authorList>
            <person name="Zou Y."/>
            <person name="Xue W."/>
            <person name="Luo G."/>
        </authorList>
    </citation>
    <scope>NUCLEOTIDE SEQUENCE [LARGE SCALE GENOMIC DNA]</scope>
    <source>
        <strain evidence="14 15">AF24-29</strain>
    </source>
</reference>
<dbReference type="GO" id="GO:0097367">
    <property type="term" value="F:carbohydrate derivative binding"/>
    <property type="evidence" value="ECO:0007669"/>
    <property type="project" value="InterPro"/>
</dbReference>
<evidence type="ECO:0000256" key="2">
    <source>
        <dbReference type="ARBA" id="ARBA00023239"/>
    </source>
</evidence>
<dbReference type="GO" id="GO:0016835">
    <property type="term" value="F:carbon-oxygen lyase activity"/>
    <property type="evidence" value="ECO:0007669"/>
    <property type="project" value="UniProtKB-UniRule"/>
</dbReference>
<evidence type="ECO:0000313" key="14">
    <source>
        <dbReference type="EMBL" id="RGR77089.1"/>
    </source>
</evidence>
<keyword evidence="3 12" id="KW-0119">Carbohydrate metabolism</keyword>
<dbReference type="PROSITE" id="PS51464">
    <property type="entry name" value="SIS"/>
    <property type="match status" value="1"/>
</dbReference>
<dbReference type="RefSeq" id="WP_117893001.1">
    <property type="nucleotide sequence ID" value="NZ_CABJCV010000001.1"/>
</dbReference>
<dbReference type="NCBIfam" id="NF009222">
    <property type="entry name" value="PRK12570.1"/>
    <property type="match status" value="1"/>
</dbReference>
<dbReference type="Pfam" id="PF22645">
    <property type="entry name" value="GKRP_SIS_N"/>
    <property type="match status" value="1"/>
</dbReference>
<dbReference type="GO" id="GO:0046348">
    <property type="term" value="P:amino sugar catabolic process"/>
    <property type="evidence" value="ECO:0007669"/>
    <property type="project" value="InterPro"/>
</dbReference>
<dbReference type="HAMAP" id="MF_00068">
    <property type="entry name" value="MurQ"/>
    <property type="match status" value="1"/>
</dbReference>
<dbReference type="AlphaFoldDB" id="A0A412G763"/>
<dbReference type="PROSITE" id="PS01272">
    <property type="entry name" value="GCKR"/>
    <property type="match status" value="1"/>
</dbReference>
<dbReference type="SUPFAM" id="SSF53697">
    <property type="entry name" value="SIS domain"/>
    <property type="match status" value="1"/>
</dbReference>
<dbReference type="GO" id="GO:0016803">
    <property type="term" value="F:ether hydrolase activity"/>
    <property type="evidence" value="ECO:0007669"/>
    <property type="project" value="TreeGrafter"/>
</dbReference>
<comment type="pathway">
    <text evidence="6">Cell wall biogenesis.</text>
</comment>
<dbReference type="UniPathway" id="UPA00342"/>
<evidence type="ECO:0000256" key="12">
    <source>
        <dbReference type="HAMAP-Rule" id="MF_00068"/>
    </source>
</evidence>
<dbReference type="EC" id="4.2.1.126" evidence="8 12"/>
<dbReference type="InterPro" id="IPR040190">
    <property type="entry name" value="MURQ/GCKR"/>
</dbReference>
<sequence>MSEVKLNHLTTERRNEKTMNLDTLSTHELLEIMNEEDHKVPEAVREAIPEIEKAVQAIIKALRSGGRLIYMGAGTSGRLGVIDSAECMPTFGTTYEVVGLLAGGPGAFLTAVEGAEDDAELGKQDLVDQKLTEKDVVCGIAASGRTPYVIGGLDYARSIGATAVSVACNKNSEVGKHADVAIEVDAGPEVLTGSTRLKSGTCQKLILNMLSTASMVGYGKVYGNLMVDVKATNLKLVERSKRIIMMATDCDYETAAKMYEVSGNYPKVAIVMILTGCTKEEAEERLNNNEGFVRQAIK</sequence>
<proteinExistence type="inferred from homology"/>
<comment type="caution">
    <text evidence="14">The sequence shown here is derived from an EMBL/GenBank/DDBJ whole genome shotgun (WGS) entry which is preliminary data.</text>
</comment>
<dbReference type="GO" id="GO:0097173">
    <property type="term" value="P:N-acetylmuramic acid catabolic process"/>
    <property type="evidence" value="ECO:0007669"/>
    <property type="project" value="UniProtKB-UniPathway"/>
</dbReference>
<dbReference type="GeneID" id="83014184"/>
<comment type="similarity">
    <text evidence="7 12">Belongs to the GCKR-like family. MurNAc-6-P etherase subfamily.</text>
</comment>
<dbReference type="Gene3D" id="1.10.8.1080">
    <property type="match status" value="1"/>
</dbReference>
<comment type="miscellaneous">
    <text evidence="12">A lyase-type mechanism (elimination/hydration) is suggested for the cleavage of the lactyl ether bond of MurNAc 6-phosphate, with the formation of an alpha,beta-unsaturated aldehyde intermediate with (E)-stereochemistry, followed by the syn addition of water to give product.</text>
</comment>
<dbReference type="InterPro" id="IPR001347">
    <property type="entry name" value="SIS_dom"/>
</dbReference>
<feature type="active site" evidence="12">
    <location>
        <position position="116"/>
    </location>
</feature>
<dbReference type="Gene3D" id="3.40.50.10490">
    <property type="entry name" value="Glucose-6-phosphate isomerase like protein, domain 1"/>
    <property type="match status" value="1"/>
</dbReference>
<dbReference type="InterPro" id="IPR005486">
    <property type="entry name" value="Glucokinase_regulatory_CS"/>
</dbReference>
<dbReference type="GO" id="GO:0009254">
    <property type="term" value="P:peptidoglycan turnover"/>
    <property type="evidence" value="ECO:0007669"/>
    <property type="project" value="TreeGrafter"/>
</dbReference>
<evidence type="ECO:0000256" key="10">
    <source>
        <dbReference type="ARBA" id="ARBA00077905"/>
    </source>
</evidence>
<organism evidence="14 15">
    <name type="scientific">Holdemania filiformis</name>
    <dbReference type="NCBI Taxonomy" id="61171"/>
    <lineage>
        <taxon>Bacteria</taxon>
        <taxon>Bacillati</taxon>
        <taxon>Bacillota</taxon>
        <taxon>Erysipelotrichia</taxon>
        <taxon>Erysipelotrichales</taxon>
        <taxon>Erysipelotrichaceae</taxon>
        <taxon>Holdemania</taxon>
    </lineage>
</organism>
<keyword evidence="15" id="KW-1185">Reference proteome</keyword>
<comment type="catalytic activity">
    <reaction evidence="4 12">
        <text>N-acetyl-D-muramate 6-phosphate + H2O = N-acetyl-D-glucosamine 6-phosphate + (R)-lactate</text>
        <dbReference type="Rhea" id="RHEA:26410"/>
        <dbReference type="ChEBI" id="CHEBI:15377"/>
        <dbReference type="ChEBI" id="CHEBI:16004"/>
        <dbReference type="ChEBI" id="CHEBI:57513"/>
        <dbReference type="ChEBI" id="CHEBI:58722"/>
        <dbReference type="EC" id="4.2.1.126"/>
    </reaction>
</comment>
<comment type="subunit">
    <text evidence="1 12">Homodimer.</text>
</comment>
<evidence type="ECO:0000259" key="13">
    <source>
        <dbReference type="PROSITE" id="PS51464"/>
    </source>
</evidence>
<evidence type="ECO:0000256" key="4">
    <source>
        <dbReference type="ARBA" id="ARBA00051747"/>
    </source>
</evidence>
<gene>
    <name evidence="12 14" type="primary">murQ</name>
    <name evidence="14" type="ORF">DWY25_02010</name>
</gene>
<dbReference type="FunFam" id="1.10.8.1080:FF:000001">
    <property type="entry name" value="N-acetylmuramic acid 6-phosphate etherase"/>
    <property type="match status" value="1"/>
</dbReference>
<comment type="function">
    <text evidence="12">Specifically catalyzes the cleavage of the D-lactyl ether substituent of MurNAc 6-phosphate, producing GlcNAc 6-phosphate and D-lactate.</text>
</comment>
<name>A0A412G763_9FIRM</name>
<dbReference type="PANTHER" id="PTHR10088:SF4">
    <property type="entry name" value="GLUCOKINASE REGULATORY PROTEIN"/>
    <property type="match status" value="1"/>
</dbReference>
<evidence type="ECO:0000256" key="5">
    <source>
        <dbReference type="ARBA" id="ARBA00060595"/>
    </source>
</evidence>
<dbReference type="Proteomes" id="UP000284178">
    <property type="component" value="Unassembled WGS sequence"/>
</dbReference>
<dbReference type="NCBIfam" id="NF003915">
    <property type="entry name" value="PRK05441.1"/>
    <property type="match status" value="1"/>
</dbReference>
<evidence type="ECO:0000256" key="11">
    <source>
        <dbReference type="ARBA" id="ARBA00084049"/>
    </source>
</evidence>
<accession>A0A412G763</accession>
<evidence type="ECO:0000313" key="15">
    <source>
        <dbReference type="Proteomes" id="UP000284178"/>
    </source>
</evidence>
<dbReference type="PANTHER" id="PTHR10088">
    <property type="entry name" value="GLUCOKINASE REGULATORY PROTEIN"/>
    <property type="match status" value="1"/>
</dbReference>
<evidence type="ECO:0000256" key="9">
    <source>
        <dbReference type="ARBA" id="ARBA00070061"/>
    </source>
</evidence>
<dbReference type="EMBL" id="QRUP01000001">
    <property type="protein sequence ID" value="RGR77089.1"/>
    <property type="molecule type" value="Genomic_DNA"/>
</dbReference>
<keyword evidence="2 12" id="KW-0456">Lyase</keyword>
<protein>
    <recommendedName>
        <fullName evidence="9 12">N-acetylmuramic acid 6-phosphate etherase</fullName>
        <shortName evidence="12">MurNAc-6-P etherase</shortName>
        <ecNumber evidence="8 12">4.2.1.126</ecNumber>
    </recommendedName>
    <alternativeName>
        <fullName evidence="11 12">N-acetylmuramic acid 6-phosphate hydrolase</fullName>
    </alternativeName>
    <alternativeName>
        <fullName evidence="10 12">N-acetylmuramic acid 6-phosphate lyase</fullName>
    </alternativeName>
</protein>
<dbReference type="InterPro" id="IPR046348">
    <property type="entry name" value="SIS_dom_sf"/>
</dbReference>
<feature type="active site" description="Proton donor" evidence="12">
    <location>
        <position position="86"/>
    </location>
</feature>
<dbReference type="InterPro" id="IPR005488">
    <property type="entry name" value="Etherase_MurQ"/>
</dbReference>
<comment type="pathway">
    <text evidence="5">Amino-sugar metabolism; 1,6-anhydro-N-acetylmuramate degradation.</text>
</comment>
<dbReference type="NCBIfam" id="TIGR00274">
    <property type="entry name" value="N-acetylmuramic acid 6-phosphate etherase"/>
    <property type="match status" value="1"/>
</dbReference>
<dbReference type="CDD" id="cd05007">
    <property type="entry name" value="SIS_Etherase"/>
    <property type="match status" value="1"/>
</dbReference>
<dbReference type="FunFam" id="3.40.50.10490:FF:000014">
    <property type="entry name" value="N-acetylmuramic acid 6-phosphate etherase"/>
    <property type="match status" value="1"/>
</dbReference>
<evidence type="ECO:0000256" key="8">
    <source>
        <dbReference type="ARBA" id="ARBA00067056"/>
    </source>
</evidence>